<organism evidence="1 2">
    <name type="scientific">Paratrimastix pyriformis</name>
    <dbReference type="NCBI Taxonomy" id="342808"/>
    <lineage>
        <taxon>Eukaryota</taxon>
        <taxon>Metamonada</taxon>
        <taxon>Preaxostyla</taxon>
        <taxon>Paratrimastigidae</taxon>
        <taxon>Paratrimastix</taxon>
    </lineage>
</organism>
<evidence type="ECO:0000313" key="1">
    <source>
        <dbReference type="EMBL" id="KAJ4459235.1"/>
    </source>
</evidence>
<name>A0ABQ8UJ33_9EUKA</name>
<gene>
    <name evidence="1" type="ORF">PAPYR_4768</name>
</gene>
<dbReference type="EMBL" id="JAPMOS010000021">
    <property type="protein sequence ID" value="KAJ4459235.1"/>
    <property type="molecule type" value="Genomic_DNA"/>
</dbReference>
<sequence>MRARWTMPIASASKSSAKKLPRFVLWLPRPRATVPSLSAVSSTAPAVASDVSTWGHLSLWLLSEFGVCATQYLSLNRNISFFEKIFAVPPDSNPHVMSKRIRFVAIHEESLSNCEIIHTYTPNPSTS</sequence>
<dbReference type="Proteomes" id="UP001141327">
    <property type="component" value="Unassembled WGS sequence"/>
</dbReference>
<proteinExistence type="predicted"/>
<keyword evidence="2" id="KW-1185">Reference proteome</keyword>
<comment type="caution">
    <text evidence="1">The sequence shown here is derived from an EMBL/GenBank/DDBJ whole genome shotgun (WGS) entry which is preliminary data.</text>
</comment>
<reference evidence="1" key="1">
    <citation type="journal article" date="2022" name="bioRxiv">
        <title>Genomics of Preaxostyla Flagellates Illuminates Evolutionary Transitions and the Path Towards Mitochondrial Loss.</title>
        <authorList>
            <person name="Novak L.V.F."/>
            <person name="Treitli S.C."/>
            <person name="Pyrih J."/>
            <person name="Halakuc P."/>
            <person name="Pipaliya S.V."/>
            <person name="Vacek V."/>
            <person name="Brzon O."/>
            <person name="Soukal P."/>
            <person name="Eme L."/>
            <person name="Dacks J.B."/>
            <person name="Karnkowska A."/>
            <person name="Elias M."/>
            <person name="Hampl V."/>
        </authorList>
    </citation>
    <scope>NUCLEOTIDE SEQUENCE</scope>
    <source>
        <strain evidence="1">RCP-MX</strain>
    </source>
</reference>
<accession>A0ABQ8UJ33</accession>
<evidence type="ECO:0000313" key="2">
    <source>
        <dbReference type="Proteomes" id="UP001141327"/>
    </source>
</evidence>
<protein>
    <submittedName>
        <fullName evidence="1">Uncharacterized protein</fullName>
    </submittedName>
</protein>